<feature type="compositionally biased region" description="Basic and acidic residues" evidence="1">
    <location>
        <begin position="232"/>
        <end position="244"/>
    </location>
</feature>
<organism evidence="2 3">
    <name type="scientific">Frigoriglobus tundricola</name>
    <dbReference type="NCBI Taxonomy" id="2774151"/>
    <lineage>
        <taxon>Bacteria</taxon>
        <taxon>Pseudomonadati</taxon>
        <taxon>Planctomycetota</taxon>
        <taxon>Planctomycetia</taxon>
        <taxon>Gemmatales</taxon>
        <taxon>Gemmataceae</taxon>
        <taxon>Frigoriglobus</taxon>
    </lineage>
</organism>
<evidence type="ECO:0000313" key="2">
    <source>
        <dbReference type="EMBL" id="QJX01071.1"/>
    </source>
</evidence>
<dbReference type="EMBL" id="CP053452">
    <property type="protein sequence ID" value="QJX01071.1"/>
    <property type="molecule type" value="Genomic_DNA"/>
</dbReference>
<name>A0A6M5Z6S7_9BACT</name>
<sequence length="497" mass="56064">MWKSVPEMAKEATRVIDGAWQHASLSVGIEFQEESVRALAELATKLEEFKKHAQAKKDEDTANAAYGVCLYARGVLAFLSMWIDLKLNRLDTAWDSLIDAQNRVGCALRVQPNESFEGINRVLHFLEKAIFPPQLFTSSGHQFRGLKCNICDQEYGECDHVSGKLYMGVMCTRLVQEITEVDHVAIVPDPADKHLRLPVWFEGGVVRCSLTRRLAAQEDKPTQSESQIESASRNEDAPMSREAEPPQPSTETIWNAVLEAISHALGLAFATCGIELQGEAINKLADVEDRVEAFWKDARARNNEVEANTAFVFLAWLNGAAQFLWMWLCIKQDEMEKAWDALIEAQEHFECGLRFAENEGLEGVVEHLHILEHVMFPRQRFMSGGWIYDHAICTLCESVYGECDHIAGRLYMGQMCGKRPINIEVQHSSVVTHPHDKGCRIVALQDGPDFRCTLTRRVTEPVDPSVEHWQFQATILRVSRPRGIVRVEFVASEAEAT</sequence>
<gene>
    <name evidence="2" type="ORF">FTUN_8710</name>
</gene>
<accession>A0A6M5Z6S7</accession>
<dbReference type="Proteomes" id="UP000503447">
    <property type="component" value="Chromosome"/>
</dbReference>
<feature type="region of interest" description="Disordered" evidence="1">
    <location>
        <begin position="216"/>
        <end position="249"/>
    </location>
</feature>
<reference evidence="3" key="1">
    <citation type="submission" date="2020-05" db="EMBL/GenBank/DDBJ databases">
        <title>Frigoriglobus tundricola gen. nov., sp. nov., a psychrotolerant cellulolytic planctomycete of the family Gemmataceae with two divergent copies of 16S rRNA gene.</title>
        <authorList>
            <person name="Kulichevskaya I.S."/>
            <person name="Ivanova A.A."/>
            <person name="Naumoff D.G."/>
            <person name="Beletsky A.V."/>
            <person name="Rijpstra W.I.C."/>
            <person name="Sinninghe Damste J.S."/>
            <person name="Mardanov A.V."/>
            <person name="Ravin N.V."/>
            <person name="Dedysh S.N."/>
        </authorList>
    </citation>
    <scope>NUCLEOTIDE SEQUENCE [LARGE SCALE GENOMIC DNA]</scope>
    <source>
        <strain evidence="3">PL17</strain>
    </source>
</reference>
<keyword evidence="3" id="KW-1185">Reference proteome</keyword>
<dbReference type="RefSeq" id="WP_171475697.1">
    <property type="nucleotide sequence ID" value="NZ_CP053452.2"/>
</dbReference>
<dbReference type="AlphaFoldDB" id="A0A6M5Z6S7"/>
<protein>
    <submittedName>
        <fullName evidence="2">Uncharacterized protein</fullName>
    </submittedName>
</protein>
<proteinExistence type="predicted"/>
<evidence type="ECO:0000256" key="1">
    <source>
        <dbReference type="SAM" id="MobiDB-lite"/>
    </source>
</evidence>
<evidence type="ECO:0000313" key="3">
    <source>
        <dbReference type="Proteomes" id="UP000503447"/>
    </source>
</evidence>
<dbReference type="KEGG" id="ftj:FTUN_8710"/>